<evidence type="ECO:0000259" key="9">
    <source>
        <dbReference type="SMART" id="SM00809"/>
    </source>
</evidence>
<evidence type="ECO:0000256" key="1">
    <source>
        <dbReference type="ARBA" id="ARBA00004277"/>
    </source>
</evidence>
<dbReference type="GO" id="GO:0030122">
    <property type="term" value="C:AP-2 adaptor complex"/>
    <property type="evidence" value="ECO:0007669"/>
    <property type="project" value="InterPro"/>
</dbReference>
<dbReference type="InterPro" id="IPR002553">
    <property type="entry name" value="Clathrin/coatomer_adapt-like_N"/>
</dbReference>
<gene>
    <name evidence="10" type="ORF">MERR_LOCUS14948</name>
</gene>
<name>A0A6D2IJC9_9BRAS</name>
<dbReference type="Pfam" id="PF02296">
    <property type="entry name" value="Alpha_adaptin_C"/>
    <property type="match status" value="1"/>
</dbReference>
<dbReference type="InterPro" id="IPR050840">
    <property type="entry name" value="Adaptor_Complx_Large_Subunit"/>
</dbReference>
<comment type="similarity">
    <text evidence="7">Belongs to the adaptor complexes large subunit family.</text>
</comment>
<keyword evidence="6 7" id="KW-0168">Coated pit</keyword>
<evidence type="ECO:0000256" key="8">
    <source>
        <dbReference type="SAM" id="MobiDB-lite"/>
    </source>
</evidence>
<dbReference type="GO" id="GO:0072583">
    <property type="term" value="P:clathrin-dependent endocytosis"/>
    <property type="evidence" value="ECO:0007669"/>
    <property type="project" value="InterPro"/>
</dbReference>
<reference evidence="10" key="1">
    <citation type="submission" date="2020-01" db="EMBL/GenBank/DDBJ databases">
        <authorList>
            <person name="Mishra B."/>
        </authorList>
    </citation>
    <scope>NUCLEOTIDE SEQUENCE [LARGE SCALE GENOMIC DNA]</scope>
</reference>
<evidence type="ECO:0000256" key="4">
    <source>
        <dbReference type="ARBA" id="ARBA00022927"/>
    </source>
</evidence>
<dbReference type="InterPro" id="IPR009028">
    <property type="entry name" value="Coatomer/calthrin_app_sub_C"/>
</dbReference>
<dbReference type="InterPro" id="IPR011989">
    <property type="entry name" value="ARM-like"/>
</dbReference>
<feature type="compositionally biased region" description="Low complexity" evidence="8">
    <location>
        <begin position="571"/>
        <end position="584"/>
    </location>
</feature>
<keyword evidence="3 7" id="KW-0254">Endocytosis</keyword>
<keyword evidence="11" id="KW-1185">Reference proteome</keyword>
<dbReference type="GO" id="GO:0006886">
    <property type="term" value="P:intracellular protein transport"/>
    <property type="evidence" value="ECO:0007669"/>
    <property type="project" value="UniProtKB-UniRule"/>
</dbReference>
<evidence type="ECO:0000256" key="5">
    <source>
        <dbReference type="ARBA" id="ARBA00023136"/>
    </source>
</evidence>
<evidence type="ECO:0000313" key="10">
    <source>
        <dbReference type="EMBL" id="CAA7027713.1"/>
    </source>
</evidence>
<keyword evidence="5 7" id="KW-0472">Membrane</keyword>
<dbReference type="InterPro" id="IPR013041">
    <property type="entry name" value="Clathrin_app_Ig-like_sf"/>
</dbReference>
<dbReference type="PANTHER" id="PTHR22780">
    <property type="entry name" value="ADAPTIN, ALPHA/GAMMA/EPSILON"/>
    <property type="match status" value="1"/>
</dbReference>
<dbReference type="OrthoDB" id="413467at2759"/>
<dbReference type="GO" id="GO:0035615">
    <property type="term" value="F:clathrin adaptor activity"/>
    <property type="evidence" value="ECO:0007669"/>
    <property type="project" value="InterPro"/>
</dbReference>
<dbReference type="Gene3D" id="2.60.40.1230">
    <property type="match status" value="1"/>
</dbReference>
<keyword evidence="2 7" id="KW-0813">Transport</keyword>
<dbReference type="Pfam" id="PF02883">
    <property type="entry name" value="Alpha_adaptinC2"/>
    <property type="match status" value="1"/>
</dbReference>
<dbReference type="SMART" id="SM00809">
    <property type="entry name" value="Alpha_adaptinC2"/>
    <property type="match status" value="1"/>
</dbReference>
<dbReference type="Gene3D" id="3.30.310.10">
    <property type="entry name" value="TATA-Binding Protein"/>
    <property type="match status" value="1"/>
</dbReference>
<dbReference type="EMBL" id="CACVBM020001060">
    <property type="protein sequence ID" value="CAA7027713.1"/>
    <property type="molecule type" value="Genomic_DNA"/>
</dbReference>
<dbReference type="Gene3D" id="1.25.10.10">
    <property type="entry name" value="Leucine-rich Repeat Variant"/>
    <property type="match status" value="1"/>
</dbReference>
<proteinExistence type="inferred from homology"/>
<evidence type="ECO:0000256" key="7">
    <source>
        <dbReference type="PIRNR" id="PIRNR037091"/>
    </source>
</evidence>
<comment type="subunit">
    <text evidence="7">Adaptor protein complex 2 (AP-2) is a heterotetramer composed of two large adaptins (alpha-type and beta-type subunits), a medium adaptin (mu-type subunit) and a small adaptin (sigma-type subunit).</text>
</comment>
<dbReference type="InterPro" id="IPR008152">
    <property type="entry name" value="Clathrin_a/b/g-adaptin_app_Ig"/>
</dbReference>
<dbReference type="InterPro" id="IPR017104">
    <property type="entry name" value="AP2_complex_asu"/>
</dbReference>
<dbReference type="SUPFAM" id="SSF55711">
    <property type="entry name" value="Subdomain of clathrin and coatomer appendage domain"/>
    <property type="match status" value="1"/>
</dbReference>
<organism evidence="10 11">
    <name type="scientific">Microthlaspi erraticum</name>
    <dbReference type="NCBI Taxonomy" id="1685480"/>
    <lineage>
        <taxon>Eukaryota</taxon>
        <taxon>Viridiplantae</taxon>
        <taxon>Streptophyta</taxon>
        <taxon>Embryophyta</taxon>
        <taxon>Tracheophyta</taxon>
        <taxon>Spermatophyta</taxon>
        <taxon>Magnoliopsida</taxon>
        <taxon>eudicotyledons</taxon>
        <taxon>Gunneridae</taxon>
        <taxon>Pentapetalae</taxon>
        <taxon>rosids</taxon>
        <taxon>malvids</taxon>
        <taxon>Brassicales</taxon>
        <taxon>Brassicaceae</taxon>
        <taxon>Coluteocarpeae</taxon>
        <taxon>Microthlaspi</taxon>
    </lineage>
</organism>
<dbReference type="PIRSF" id="PIRSF037091">
    <property type="entry name" value="AP2_complex_alpha"/>
    <property type="match status" value="1"/>
</dbReference>
<dbReference type="Pfam" id="PF01602">
    <property type="entry name" value="Adaptin_N"/>
    <property type="match status" value="1"/>
</dbReference>
<dbReference type="SUPFAM" id="SSF49348">
    <property type="entry name" value="Clathrin adaptor appendage domain"/>
    <property type="match status" value="1"/>
</dbReference>
<dbReference type="AlphaFoldDB" id="A0A6D2IJC9"/>
<dbReference type="Proteomes" id="UP000467841">
    <property type="component" value="Unassembled WGS sequence"/>
</dbReference>
<feature type="compositionally biased region" description="Polar residues" evidence="8">
    <location>
        <begin position="552"/>
        <end position="570"/>
    </location>
</feature>
<sequence>MLYIHMLGYDVDFGHMEAVSLISAPKYPEKHVGNIGGRDFSESLAPDVQKLLISSSCRPLVRKKAALCLLRLFRKNPDSINADGWADRMAQLLEERDLGVLTASTSLLVALVANNHEAYSNCLPKCVKILERLARNQDVPQEYTYYGIPSPWLQVKAMRALQYFPTIEDPSTRKSLFEVLQRILMGTDVVKNVNKNNASHAVLFEALSLVMHLDAEKEMMSQCVALLGKFISVREPNIRYLGLENMTRILMVTDVQDIIKKHQSQIITSLKDPDISIRRRALDLLYGMCDVSNAKDIVEELLQYLSTAEFSMREELSLKAAILAEKFAPDLSWYVDVILQLIDKAGDFVSDDIWFRVVQFVTNNEDLQPYAASKAREYMDKIAIHETMVKVSAYILGEYGHLLARQPGCSAIELFNILHEKLPTVSTPTIPILLSAYAKLLMHAQPPDPELQKRIFAVFKKYESCIDVEIQQRAVEYFELSKKGATFMDVLAEMPKFPERQSSLIKKAEDVEDTADQSAIKLRAQQQPSNAMVLAEPQPVNGAPPALKLPSEPQSTARALSQPNGNLNNIDPQSPSPDLLSDLLGPLAIEAPPGAEGVPDEADGSAIVPVGDKTNTVEVIGNIAERFHALCLKDSGVLYEDPYIQIGIKAEWRGQHGRLVLFLGNKSTSPLTSVQALILPPAHLKLELSPVPDTIPPRAQVQSPLEVMNIRPSRDVAVLDFSYKFGANVVSAKLRIPAVLNKFLQPLQLTSEEFFPQWRAISGPPLKLQEVVRGVRPLALPEMANLFNSFRVTICPGLDPNPNNLVASTTFYSETTGAMLCLARIETDPADRTQLRMTVGSGDPTLTFELKEFIKEHLITMPMGSRALVTAAGAAPAPTPPVAQPPSPAALADDPGALLAGLL</sequence>
<comment type="caution">
    <text evidence="10">The sequence shown here is derived from an EMBL/GenBank/DDBJ whole genome shotgun (WGS) entry which is preliminary data.</text>
</comment>
<keyword evidence="4 7" id="KW-0653">Protein transport</keyword>
<dbReference type="InterPro" id="IPR003164">
    <property type="entry name" value="Clathrin_a-adaptin_app_sub_C"/>
</dbReference>
<evidence type="ECO:0000256" key="6">
    <source>
        <dbReference type="ARBA" id="ARBA00023176"/>
    </source>
</evidence>
<comment type="function">
    <text evidence="7">Subunit of the adaptor protein complex 2 (AP-2). Adaptor protein complexes function in protein transport via transport vesicles in different membrane traffic pathways. Adaptor protein complexes are vesicle coat components and appear to be involved in cargo selection and vesicle formation. AP-2 is involved in clathrin-dependent endocytosis in which cargo proteins are incorporated into vesicles surrounded by clathrin (clathrin-coated vesicles, CCVs) which are destined for fusion with the early endosome.</text>
</comment>
<evidence type="ECO:0000256" key="2">
    <source>
        <dbReference type="ARBA" id="ARBA00022448"/>
    </source>
</evidence>
<protein>
    <recommendedName>
        <fullName evidence="7">AP-2 complex subunit alpha</fullName>
    </recommendedName>
</protein>
<accession>A0A6D2IJC9</accession>
<dbReference type="InterPro" id="IPR012295">
    <property type="entry name" value="TBP_dom_sf"/>
</dbReference>
<evidence type="ECO:0000256" key="3">
    <source>
        <dbReference type="ARBA" id="ARBA00022583"/>
    </source>
</evidence>
<feature type="region of interest" description="Disordered" evidence="8">
    <location>
        <begin position="537"/>
        <end position="584"/>
    </location>
</feature>
<evidence type="ECO:0000313" key="11">
    <source>
        <dbReference type="Proteomes" id="UP000467841"/>
    </source>
</evidence>
<dbReference type="SUPFAM" id="SSF48371">
    <property type="entry name" value="ARM repeat"/>
    <property type="match status" value="1"/>
</dbReference>
<feature type="domain" description="Clathrin adaptor alpha/beta/gamma-adaptin appendage Ig-like subdomain" evidence="9">
    <location>
        <begin position="628"/>
        <end position="737"/>
    </location>
</feature>
<comment type="subcellular location">
    <subcellularLocation>
        <location evidence="1">Membrane</location>
        <location evidence="1">Coated pit</location>
        <topology evidence="1">Peripheral membrane protein</topology>
        <orientation evidence="1">Cytoplasmic side</orientation>
    </subcellularLocation>
</comment>
<dbReference type="InterPro" id="IPR016024">
    <property type="entry name" value="ARM-type_fold"/>
</dbReference>